<dbReference type="SUPFAM" id="SSF48403">
    <property type="entry name" value="Ankyrin repeat"/>
    <property type="match status" value="1"/>
</dbReference>
<gene>
    <name evidence="3" type="primary">LOC110763868</name>
</gene>
<keyword evidence="1" id="KW-0040">ANK repeat</keyword>
<evidence type="ECO:0000313" key="2">
    <source>
        <dbReference type="Proteomes" id="UP000515124"/>
    </source>
</evidence>
<dbReference type="InterPro" id="IPR002110">
    <property type="entry name" value="Ankyrin_rpt"/>
</dbReference>
<evidence type="ECO:0000256" key="1">
    <source>
        <dbReference type="PROSITE-ProRule" id="PRU00023"/>
    </source>
</evidence>
<sequence length="243" mass="27559">MEEIEAEVERKGMALSGAKTPYQCAMYGKWKWLEQFYKDKPMEVVGQLTTNNDTALHVVASAGHNNVLHSLISLIDERIFWMSGHALKMENNHGNTPLHEVAVSGNLEAAKHLMDAAIKFKSIDPSYEDVLGIRNRLGETPLYKAAALGSTKLVKYLAGQVQQDVESHFKREKDEISILHIAIIGQHFETAFWLLKKYPDLAKKKENNGLTSLQLLAHMPSAFEAKFHKSIWKMFIYESFQSK</sequence>
<dbReference type="PROSITE" id="PS50088">
    <property type="entry name" value="ANK_REPEAT"/>
    <property type="match status" value="1"/>
</dbReference>
<feature type="repeat" description="ANK" evidence="1">
    <location>
        <begin position="93"/>
        <end position="125"/>
    </location>
</feature>
<keyword evidence="2" id="KW-1185">Reference proteome</keyword>
<name>A0A6P5T5K8_PRUAV</name>
<dbReference type="SMART" id="SM00248">
    <property type="entry name" value="ANK"/>
    <property type="match status" value="4"/>
</dbReference>
<dbReference type="PANTHER" id="PTHR24121">
    <property type="entry name" value="NO MECHANORECEPTOR POTENTIAL C, ISOFORM D-RELATED"/>
    <property type="match status" value="1"/>
</dbReference>
<dbReference type="GeneID" id="110763868"/>
<dbReference type="Pfam" id="PF12796">
    <property type="entry name" value="Ank_2"/>
    <property type="match status" value="2"/>
</dbReference>
<dbReference type="Proteomes" id="UP000515124">
    <property type="component" value="Unplaced"/>
</dbReference>
<accession>A0A6P5T5K8</accession>
<dbReference type="InterPro" id="IPR036770">
    <property type="entry name" value="Ankyrin_rpt-contain_sf"/>
</dbReference>
<dbReference type="AlphaFoldDB" id="A0A6P5T5K8"/>
<dbReference type="Gene3D" id="1.25.40.20">
    <property type="entry name" value="Ankyrin repeat-containing domain"/>
    <property type="match status" value="1"/>
</dbReference>
<dbReference type="KEGG" id="pavi:110763868"/>
<protein>
    <submittedName>
        <fullName evidence="3">Espin-like protein</fullName>
    </submittedName>
</protein>
<proteinExistence type="predicted"/>
<dbReference type="PANTHER" id="PTHR24121:SF29">
    <property type="match status" value="1"/>
</dbReference>
<organism evidence="2 3">
    <name type="scientific">Prunus avium</name>
    <name type="common">Cherry</name>
    <name type="synonym">Cerasus avium</name>
    <dbReference type="NCBI Taxonomy" id="42229"/>
    <lineage>
        <taxon>Eukaryota</taxon>
        <taxon>Viridiplantae</taxon>
        <taxon>Streptophyta</taxon>
        <taxon>Embryophyta</taxon>
        <taxon>Tracheophyta</taxon>
        <taxon>Spermatophyta</taxon>
        <taxon>Magnoliopsida</taxon>
        <taxon>eudicotyledons</taxon>
        <taxon>Gunneridae</taxon>
        <taxon>Pentapetalae</taxon>
        <taxon>rosids</taxon>
        <taxon>fabids</taxon>
        <taxon>Rosales</taxon>
        <taxon>Rosaceae</taxon>
        <taxon>Amygdaloideae</taxon>
        <taxon>Amygdaleae</taxon>
        <taxon>Prunus</taxon>
    </lineage>
</organism>
<dbReference type="RefSeq" id="XP_021822440.1">
    <property type="nucleotide sequence ID" value="XM_021966748.1"/>
</dbReference>
<evidence type="ECO:0000313" key="3">
    <source>
        <dbReference type="RefSeq" id="XP_021822440.1"/>
    </source>
</evidence>
<dbReference type="PROSITE" id="PS50297">
    <property type="entry name" value="ANK_REP_REGION"/>
    <property type="match status" value="1"/>
</dbReference>
<reference evidence="3" key="1">
    <citation type="submission" date="2025-08" db="UniProtKB">
        <authorList>
            <consortium name="RefSeq"/>
        </authorList>
    </citation>
    <scope>IDENTIFICATION</scope>
</reference>